<dbReference type="Pfam" id="PF00365">
    <property type="entry name" value="PFK"/>
    <property type="match status" value="1"/>
</dbReference>
<evidence type="ECO:0000259" key="7">
    <source>
        <dbReference type="Pfam" id="PF00365"/>
    </source>
</evidence>
<evidence type="ECO:0000313" key="8">
    <source>
        <dbReference type="EMBL" id="KAJ7953535.1"/>
    </source>
</evidence>
<dbReference type="GO" id="GO:0046872">
    <property type="term" value="F:metal ion binding"/>
    <property type="evidence" value="ECO:0007669"/>
    <property type="project" value="UniProtKB-KW"/>
</dbReference>
<feature type="domain" description="Phosphofructokinase" evidence="7">
    <location>
        <begin position="61"/>
        <end position="181"/>
    </location>
</feature>
<keyword evidence="3" id="KW-0808">Transferase</keyword>
<dbReference type="KEGG" id="qsa:O6P43_025226"/>
<dbReference type="SUPFAM" id="SSF53784">
    <property type="entry name" value="Phosphofructokinase"/>
    <property type="match status" value="1"/>
</dbReference>
<organism evidence="8 9">
    <name type="scientific">Quillaja saponaria</name>
    <name type="common">Soap bark tree</name>
    <dbReference type="NCBI Taxonomy" id="32244"/>
    <lineage>
        <taxon>Eukaryota</taxon>
        <taxon>Viridiplantae</taxon>
        <taxon>Streptophyta</taxon>
        <taxon>Embryophyta</taxon>
        <taxon>Tracheophyta</taxon>
        <taxon>Spermatophyta</taxon>
        <taxon>Magnoliopsida</taxon>
        <taxon>eudicotyledons</taxon>
        <taxon>Gunneridae</taxon>
        <taxon>Pentapetalae</taxon>
        <taxon>rosids</taxon>
        <taxon>fabids</taxon>
        <taxon>Fabales</taxon>
        <taxon>Quillajaceae</taxon>
        <taxon>Quillaja</taxon>
    </lineage>
</organism>
<protein>
    <submittedName>
        <fullName evidence="8">ATP-dependent 6-phosphofructokinase</fullName>
    </submittedName>
</protein>
<dbReference type="GO" id="GO:0003872">
    <property type="term" value="F:6-phosphofructokinase activity"/>
    <property type="evidence" value="ECO:0007669"/>
    <property type="project" value="InterPro"/>
</dbReference>
<dbReference type="Proteomes" id="UP001163823">
    <property type="component" value="Chromosome 10"/>
</dbReference>
<sequence length="184" mass="20111">MRNGNGYINNNDRVILKTLYYSSPRSVDAECIDPDCTWIEQWVHRAGPRVKIYFKPEEVKAAIATCGGLCPGLNDVIRHILITLEIYGVRKIVGVPFGYGGFSDTELTEMLLSRKVAQNIHLSGGSLLGVSSGGPEISEIVDSLEERGINMLCVLGGNGTHAGANAIHNEYHKRRLKVAMVGML</sequence>
<dbReference type="PANTHER" id="PTHR45770">
    <property type="entry name" value="ATP-DEPENDENT 6-PHOSPHOFRUCTOKINASE 1"/>
    <property type="match status" value="1"/>
</dbReference>
<comment type="cofactor">
    <cofactor evidence="1">
        <name>Mg(2+)</name>
        <dbReference type="ChEBI" id="CHEBI:18420"/>
    </cofactor>
</comment>
<evidence type="ECO:0000256" key="1">
    <source>
        <dbReference type="ARBA" id="ARBA00001946"/>
    </source>
</evidence>
<keyword evidence="9" id="KW-1185">Reference proteome</keyword>
<gene>
    <name evidence="8" type="ORF">O6P43_025226</name>
</gene>
<comment type="caution">
    <text evidence="8">The sequence shown here is derived from an EMBL/GenBank/DDBJ whole genome shotgun (WGS) entry which is preliminary data.</text>
</comment>
<dbReference type="PRINTS" id="PR00476">
    <property type="entry name" value="PHFRCTKINASE"/>
</dbReference>
<proteinExistence type="predicted"/>
<reference evidence="8" key="1">
    <citation type="journal article" date="2023" name="Science">
        <title>Elucidation of the pathway for biosynthesis of saponin adjuvants from the soapbark tree.</title>
        <authorList>
            <person name="Reed J."/>
            <person name="Orme A."/>
            <person name="El-Demerdash A."/>
            <person name="Owen C."/>
            <person name="Martin L.B.B."/>
            <person name="Misra R.C."/>
            <person name="Kikuchi S."/>
            <person name="Rejzek M."/>
            <person name="Martin A.C."/>
            <person name="Harkess A."/>
            <person name="Leebens-Mack J."/>
            <person name="Louveau T."/>
            <person name="Stephenson M.J."/>
            <person name="Osbourn A."/>
        </authorList>
    </citation>
    <scope>NUCLEOTIDE SEQUENCE</scope>
    <source>
        <strain evidence="8">S10</strain>
    </source>
</reference>
<evidence type="ECO:0000256" key="6">
    <source>
        <dbReference type="ARBA" id="ARBA00022842"/>
    </source>
</evidence>
<evidence type="ECO:0000256" key="4">
    <source>
        <dbReference type="ARBA" id="ARBA00022723"/>
    </source>
</evidence>
<dbReference type="InterPro" id="IPR035966">
    <property type="entry name" value="PKF_sf"/>
</dbReference>
<dbReference type="InterPro" id="IPR050929">
    <property type="entry name" value="PFKA"/>
</dbReference>
<dbReference type="InterPro" id="IPR000023">
    <property type="entry name" value="Phosphofructokinase_dom"/>
</dbReference>
<dbReference type="GO" id="GO:0006002">
    <property type="term" value="P:fructose 6-phosphate metabolic process"/>
    <property type="evidence" value="ECO:0007669"/>
    <property type="project" value="InterPro"/>
</dbReference>
<evidence type="ECO:0000313" key="9">
    <source>
        <dbReference type="Proteomes" id="UP001163823"/>
    </source>
</evidence>
<evidence type="ECO:0000256" key="5">
    <source>
        <dbReference type="ARBA" id="ARBA00022777"/>
    </source>
</evidence>
<keyword evidence="6" id="KW-0460">Magnesium</keyword>
<keyword evidence="5" id="KW-0418">Kinase</keyword>
<accession>A0AAD7PG13</accession>
<evidence type="ECO:0000256" key="2">
    <source>
        <dbReference type="ARBA" id="ARBA00022533"/>
    </source>
</evidence>
<dbReference type="EMBL" id="JARAOO010000010">
    <property type="protein sequence ID" value="KAJ7953535.1"/>
    <property type="molecule type" value="Genomic_DNA"/>
</dbReference>
<dbReference type="InterPro" id="IPR022953">
    <property type="entry name" value="ATP_PFK"/>
</dbReference>
<keyword evidence="4" id="KW-0479">Metal-binding</keyword>
<dbReference type="AlphaFoldDB" id="A0AAD7PG13"/>
<name>A0AAD7PG13_QUISA</name>
<keyword evidence="2" id="KW-0021">Allosteric enzyme</keyword>
<dbReference type="Gene3D" id="3.40.50.450">
    <property type="match status" value="1"/>
</dbReference>
<evidence type="ECO:0000256" key="3">
    <source>
        <dbReference type="ARBA" id="ARBA00022679"/>
    </source>
</evidence>